<dbReference type="STRING" id="284581.AMD01_07830"/>
<dbReference type="OrthoDB" id="9808002at2"/>
<proteinExistence type="inferred from homology"/>
<dbReference type="Proteomes" id="UP000037558">
    <property type="component" value="Unassembled WGS sequence"/>
</dbReference>
<comment type="similarity">
    <text evidence="2">Belongs to the class-V pyridoxal-phosphate-dependent aminotransferase family. NifS/IscS subfamily.</text>
</comment>
<dbReference type="FunFam" id="3.40.640.10:FF:000084">
    <property type="entry name" value="IscS-like cysteine desulfurase"/>
    <property type="match status" value="1"/>
</dbReference>
<protein>
    <submittedName>
        <fullName evidence="9">Cysteine desulfurase</fullName>
    </submittedName>
</protein>
<name>A0A0M0L6W9_9BACI</name>
<dbReference type="PIRSF" id="PIRSF005572">
    <property type="entry name" value="NifS"/>
    <property type="match status" value="1"/>
</dbReference>
<accession>A0A0M0L6W9</accession>
<sequence>MIYLDNSATTQPYKEVIDSFVKVSTDYFGNPSSLHGLGGQAERLLSRSREQVATLLNVSPKEIVFTSGGTEGNNMAIKGVAFQYQNRGKHIITTEIEHDSVHQPFKQLEEWGFDVTYLSVNEEGLISVEELKNSLREDTILVSVIHVNNETGVIQPIAEIGHMLDEYPKAIFHVDHVQGIGKVPLDFKKASIDLLTLSGHKFHGLKGTGVLYAREGIKLAPLLSGGEQESHFRSGTENVPGVVALAKALRMTLENADDKNERIKKLRKILVGQLSDQRHLTINSPSHGAPHILNVTFHGMKAEVFVHALEDKGIYVSTTSACSSKKKSPSKTLLAMGKKREDADQAIRISLSYQTTQEDAEKAVTAILQAVEELKEVVKEKR</sequence>
<dbReference type="InterPro" id="IPR000192">
    <property type="entry name" value="Aminotrans_V_dom"/>
</dbReference>
<feature type="domain" description="Aminotransferase class V" evidence="8">
    <location>
        <begin position="2"/>
        <end position="361"/>
    </location>
</feature>
<organism evidence="9 10">
    <name type="scientific">Priestia koreensis</name>
    <dbReference type="NCBI Taxonomy" id="284581"/>
    <lineage>
        <taxon>Bacteria</taxon>
        <taxon>Bacillati</taxon>
        <taxon>Bacillota</taxon>
        <taxon>Bacilli</taxon>
        <taxon>Bacillales</taxon>
        <taxon>Bacillaceae</taxon>
        <taxon>Priestia</taxon>
    </lineage>
</organism>
<dbReference type="GO" id="GO:0051536">
    <property type="term" value="F:iron-sulfur cluster binding"/>
    <property type="evidence" value="ECO:0007669"/>
    <property type="project" value="UniProtKB-KW"/>
</dbReference>
<dbReference type="PROSITE" id="PS00595">
    <property type="entry name" value="AA_TRANSFER_CLASS_5"/>
    <property type="match status" value="1"/>
</dbReference>
<evidence type="ECO:0000313" key="9">
    <source>
        <dbReference type="EMBL" id="KOO46821.1"/>
    </source>
</evidence>
<dbReference type="PANTHER" id="PTHR11601:SF50">
    <property type="entry name" value="CYSTEINE DESULFURASE ISCS 2-RELATED"/>
    <property type="match status" value="1"/>
</dbReference>
<keyword evidence="3" id="KW-0479">Metal-binding</keyword>
<evidence type="ECO:0000256" key="6">
    <source>
        <dbReference type="ARBA" id="ARBA00023014"/>
    </source>
</evidence>
<dbReference type="InterPro" id="IPR015421">
    <property type="entry name" value="PyrdxlP-dep_Trfase_major"/>
</dbReference>
<dbReference type="Pfam" id="PF00266">
    <property type="entry name" value="Aminotran_5"/>
    <property type="match status" value="1"/>
</dbReference>
<dbReference type="PANTHER" id="PTHR11601">
    <property type="entry name" value="CYSTEINE DESULFURYLASE FAMILY MEMBER"/>
    <property type="match status" value="1"/>
</dbReference>
<evidence type="ECO:0000256" key="3">
    <source>
        <dbReference type="ARBA" id="ARBA00022723"/>
    </source>
</evidence>
<evidence type="ECO:0000313" key="10">
    <source>
        <dbReference type="Proteomes" id="UP000037558"/>
    </source>
</evidence>
<dbReference type="InterPro" id="IPR015422">
    <property type="entry name" value="PyrdxlP-dep_Trfase_small"/>
</dbReference>
<comment type="caution">
    <text evidence="9">The sequence shown here is derived from an EMBL/GenBank/DDBJ whole genome shotgun (WGS) entry which is preliminary data.</text>
</comment>
<evidence type="ECO:0000256" key="4">
    <source>
        <dbReference type="ARBA" id="ARBA00022898"/>
    </source>
</evidence>
<dbReference type="InterPro" id="IPR020578">
    <property type="entry name" value="Aminotrans_V_PyrdxlP_BS"/>
</dbReference>
<keyword evidence="6" id="KW-0411">Iron-sulfur</keyword>
<keyword evidence="5" id="KW-0408">Iron</keyword>
<dbReference type="GO" id="GO:0031071">
    <property type="term" value="F:cysteine desulfurase activity"/>
    <property type="evidence" value="ECO:0007669"/>
    <property type="project" value="UniProtKB-ARBA"/>
</dbReference>
<dbReference type="InterPro" id="IPR016454">
    <property type="entry name" value="Cysteine_dSase"/>
</dbReference>
<evidence type="ECO:0000256" key="7">
    <source>
        <dbReference type="RuleBase" id="RU004504"/>
    </source>
</evidence>
<keyword evidence="10" id="KW-1185">Reference proteome</keyword>
<dbReference type="NCBIfam" id="NF002806">
    <property type="entry name" value="PRK02948.1"/>
    <property type="match status" value="1"/>
</dbReference>
<dbReference type="AlphaFoldDB" id="A0A0M0L6W9"/>
<dbReference type="Gene3D" id="1.10.260.50">
    <property type="match status" value="1"/>
</dbReference>
<keyword evidence="4" id="KW-0663">Pyridoxal phosphate</keyword>
<dbReference type="EMBL" id="LILC01000011">
    <property type="protein sequence ID" value="KOO46821.1"/>
    <property type="molecule type" value="Genomic_DNA"/>
</dbReference>
<evidence type="ECO:0000259" key="8">
    <source>
        <dbReference type="Pfam" id="PF00266"/>
    </source>
</evidence>
<evidence type="ECO:0000256" key="1">
    <source>
        <dbReference type="ARBA" id="ARBA00001933"/>
    </source>
</evidence>
<dbReference type="Gene3D" id="3.90.1150.10">
    <property type="entry name" value="Aspartate Aminotransferase, domain 1"/>
    <property type="match status" value="1"/>
</dbReference>
<evidence type="ECO:0000256" key="5">
    <source>
        <dbReference type="ARBA" id="ARBA00023004"/>
    </source>
</evidence>
<dbReference type="GO" id="GO:0046872">
    <property type="term" value="F:metal ion binding"/>
    <property type="evidence" value="ECO:0007669"/>
    <property type="project" value="UniProtKB-KW"/>
</dbReference>
<dbReference type="InterPro" id="IPR015424">
    <property type="entry name" value="PyrdxlP-dep_Trfase"/>
</dbReference>
<dbReference type="Gene3D" id="3.40.640.10">
    <property type="entry name" value="Type I PLP-dependent aspartate aminotransferase-like (Major domain)"/>
    <property type="match status" value="1"/>
</dbReference>
<dbReference type="PATRIC" id="fig|284581.3.peg.3617"/>
<evidence type="ECO:0000256" key="2">
    <source>
        <dbReference type="ARBA" id="ARBA00006490"/>
    </source>
</evidence>
<gene>
    <name evidence="9" type="ORF">AMD01_07830</name>
</gene>
<comment type="cofactor">
    <cofactor evidence="1 7">
        <name>pyridoxal 5'-phosphate</name>
        <dbReference type="ChEBI" id="CHEBI:597326"/>
    </cofactor>
</comment>
<dbReference type="RefSeq" id="WP_053400829.1">
    <property type="nucleotide sequence ID" value="NZ_LILC01000011.1"/>
</dbReference>
<dbReference type="SUPFAM" id="SSF53383">
    <property type="entry name" value="PLP-dependent transferases"/>
    <property type="match status" value="1"/>
</dbReference>
<reference evidence="10" key="1">
    <citation type="submission" date="2015-08" db="EMBL/GenBank/DDBJ databases">
        <title>Fjat-14210 dsm16467.</title>
        <authorList>
            <person name="Liu B."/>
            <person name="Wang J."/>
            <person name="Zhu Y."/>
            <person name="Liu G."/>
            <person name="Chen Q."/>
            <person name="Chen Z."/>
            <person name="Lan J."/>
            <person name="Che J."/>
            <person name="Ge C."/>
            <person name="Shi H."/>
            <person name="Pan Z."/>
            <person name="Liu X."/>
        </authorList>
    </citation>
    <scope>NUCLEOTIDE SEQUENCE [LARGE SCALE GENOMIC DNA]</scope>
    <source>
        <strain evidence="10">DSM 16467</strain>
    </source>
</reference>